<dbReference type="GO" id="GO:0005783">
    <property type="term" value="C:endoplasmic reticulum"/>
    <property type="evidence" value="ECO:0007669"/>
    <property type="project" value="TreeGrafter"/>
</dbReference>
<keyword evidence="2" id="KW-1185">Reference proteome</keyword>
<dbReference type="Gene3D" id="1.25.10.10">
    <property type="entry name" value="Leucine-rich Repeat Variant"/>
    <property type="match status" value="1"/>
</dbReference>
<evidence type="ECO:0000313" key="1">
    <source>
        <dbReference type="EMBL" id="OQR76052.1"/>
    </source>
</evidence>
<gene>
    <name evidence="1" type="ORF">BIW11_08017</name>
</gene>
<dbReference type="InterPro" id="IPR050693">
    <property type="entry name" value="Hsp70_NEF-Inhibitors"/>
</dbReference>
<organism evidence="1 2">
    <name type="scientific">Tropilaelaps mercedesae</name>
    <dbReference type="NCBI Taxonomy" id="418985"/>
    <lineage>
        <taxon>Eukaryota</taxon>
        <taxon>Metazoa</taxon>
        <taxon>Ecdysozoa</taxon>
        <taxon>Arthropoda</taxon>
        <taxon>Chelicerata</taxon>
        <taxon>Arachnida</taxon>
        <taxon>Acari</taxon>
        <taxon>Parasitiformes</taxon>
        <taxon>Mesostigmata</taxon>
        <taxon>Gamasina</taxon>
        <taxon>Dermanyssoidea</taxon>
        <taxon>Laelapidae</taxon>
        <taxon>Tropilaelaps</taxon>
    </lineage>
</organism>
<comment type="caution">
    <text evidence="1">The sequence shown here is derived from an EMBL/GenBank/DDBJ whole genome shotgun (WGS) entry which is preliminary data.</text>
</comment>
<evidence type="ECO:0000313" key="2">
    <source>
        <dbReference type="Proteomes" id="UP000192247"/>
    </source>
</evidence>
<dbReference type="EMBL" id="MNPL01005380">
    <property type="protein sequence ID" value="OQR76052.1"/>
    <property type="molecule type" value="Genomic_DNA"/>
</dbReference>
<dbReference type="OrthoDB" id="10250458at2759"/>
<dbReference type="InterPro" id="IPR016024">
    <property type="entry name" value="ARM-type_fold"/>
</dbReference>
<dbReference type="InParanoid" id="A0A1V9XRP6"/>
<dbReference type="AlphaFoldDB" id="A0A1V9XRP6"/>
<dbReference type="GO" id="GO:0000774">
    <property type="term" value="F:adenyl-nucleotide exchange factor activity"/>
    <property type="evidence" value="ECO:0007669"/>
    <property type="project" value="TreeGrafter"/>
</dbReference>
<reference evidence="1 2" key="1">
    <citation type="journal article" date="2017" name="Gigascience">
        <title>Draft genome of the honey bee ectoparasitic mite, Tropilaelaps mercedesae, is shaped by the parasitic life history.</title>
        <authorList>
            <person name="Dong X."/>
            <person name="Armstrong S.D."/>
            <person name="Xia D."/>
            <person name="Makepeace B.L."/>
            <person name="Darby A.C."/>
            <person name="Kadowaki T."/>
        </authorList>
    </citation>
    <scope>NUCLEOTIDE SEQUENCE [LARGE SCALE GENOMIC DNA]</scope>
    <source>
        <strain evidence="1">Wuxi-XJTLU</strain>
    </source>
</reference>
<dbReference type="PANTHER" id="PTHR19316">
    <property type="entry name" value="PROTEIN FOLDING REGULATOR"/>
    <property type="match status" value="1"/>
</dbReference>
<dbReference type="PANTHER" id="PTHR19316:SF18">
    <property type="entry name" value="HSP70-BINDING PROTEIN 1"/>
    <property type="match status" value="1"/>
</dbReference>
<name>A0A1V9XRP6_9ACAR</name>
<sequence length="314" mass="34121">MTDQSDILCALRFAVSQIQAGCESTGPMNEQDCAWLSKVLNEMAGWQANNSESCADDNLPQSEPGKPKGISGVLSGLVDLIKDEKKPHNVDTVKNKLQHIAEDGELLDKADDGDRRKAVAPIAVLLTISCPTSDTNSSSEPALRDMIAPLCSILAELAQNSPQCQEEALALIPRLIAVAKSDGDAAVKTKAVYALSGILRGNQSSLATAYLLPKCSDDTNKNREDEDDGALDVLVKLVLTPKEAPPVRIKAAFLLCCLAEQRHDVRQLLSRRYEKDIEKLQEMDANVKELLDRILKRIHTNKTDEGKAPLALAM</sequence>
<dbReference type="InterPro" id="IPR011989">
    <property type="entry name" value="ARM-like"/>
</dbReference>
<dbReference type="Proteomes" id="UP000192247">
    <property type="component" value="Unassembled WGS sequence"/>
</dbReference>
<protein>
    <recommendedName>
        <fullName evidence="3">Hsp70-binding protein 1-like</fullName>
    </recommendedName>
</protein>
<accession>A0A1V9XRP6</accession>
<dbReference type="SUPFAM" id="SSF48371">
    <property type="entry name" value="ARM repeat"/>
    <property type="match status" value="1"/>
</dbReference>
<evidence type="ECO:0008006" key="3">
    <source>
        <dbReference type="Google" id="ProtNLM"/>
    </source>
</evidence>
<proteinExistence type="predicted"/>